<reference evidence="2 3" key="1">
    <citation type="submission" date="2018-05" db="EMBL/GenBank/DDBJ databases">
        <title>Genomic Encyclopedia of Type Strains, Phase IV (KMG-IV): sequencing the most valuable type-strain genomes for metagenomic binning, comparative biology and taxonomic classification.</title>
        <authorList>
            <person name="Goeker M."/>
        </authorList>
    </citation>
    <scope>NUCLEOTIDE SEQUENCE [LARGE SCALE GENOMIC DNA]</scope>
    <source>
        <strain evidence="2 3">DSM 6462</strain>
    </source>
</reference>
<dbReference type="PANTHER" id="PTHR34989">
    <property type="entry name" value="PROTEIN HDED"/>
    <property type="match status" value="1"/>
</dbReference>
<feature type="transmembrane region" description="Helical" evidence="1">
    <location>
        <begin position="138"/>
        <end position="157"/>
    </location>
</feature>
<gene>
    <name evidence="2" type="ORF">C7450_108127</name>
</gene>
<keyword evidence="1" id="KW-0812">Transmembrane</keyword>
<keyword evidence="3" id="KW-1185">Reference proteome</keyword>
<sequence>MTHAGQTGTSSSLGTAVEEVRGKWGWFVALGVGLILLGVVALANLLLATVATIFYIGAMMLIGGIVEIVHAFQVKTWGRFFYWLLSGIFYAFAGVIAFYNPLLASAALTLLLAVLLVVAGIFRIWIGFAARPESGWGWIVATGVITLLVGVLVYSAWPGNSLVLLGAILAFDLLFQGIGFISFGWMLRSRR</sequence>
<dbReference type="RefSeq" id="WP_110376129.1">
    <property type="nucleotide sequence ID" value="NZ_JAHBRY010000001.1"/>
</dbReference>
<keyword evidence="1" id="KW-0472">Membrane</keyword>
<dbReference type="EMBL" id="QJJK01000008">
    <property type="protein sequence ID" value="PXW56377.1"/>
    <property type="molecule type" value="Genomic_DNA"/>
</dbReference>
<dbReference type="InterPro" id="IPR005325">
    <property type="entry name" value="DUF308_memb"/>
</dbReference>
<dbReference type="InterPro" id="IPR052712">
    <property type="entry name" value="Acid_resist_chaperone_HdeD"/>
</dbReference>
<feature type="transmembrane region" description="Helical" evidence="1">
    <location>
        <begin position="53"/>
        <end position="73"/>
    </location>
</feature>
<feature type="transmembrane region" description="Helical" evidence="1">
    <location>
        <begin position="24"/>
        <end position="47"/>
    </location>
</feature>
<comment type="caution">
    <text evidence="2">The sequence shown here is derived from an EMBL/GenBank/DDBJ whole genome shotgun (WGS) entry which is preliminary data.</text>
</comment>
<dbReference type="GO" id="GO:0005886">
    <property type="term" value="C:plasma membrane"/>
    <property type="evidence" value="ECO:0007669"/>
    <property type="project" value="TreeGrafter"/>
</dbReference>
<evidence type="ECO:0000313" key="3">
    <source>
        <dbReference type="Proteomes" id="UP000248021"/>
    </source>
</evidence>
<dbReference type="Proteomes" id="UP000248021">
    <property type="component" value="Unassembled WGS sequence"/>
</dbReference>
<protein>
    <submittedName>
        <fullName evidence="2">Uncharacterized membrane protein HdeD (DUF308 family)</fullName>
    </submittedName>
</protein>
<proteinExistence type="predicted"/>
<dbReference type="OrthoDB" id="9815400at2"/>
<feature type="transmembrane region" description="Helical" evidence="1">
    <location>
        <begin position="163"/>
        <end position="187"/>
    </location>
</feature>
<keyword evidence="1" id="KW-1133">Transmembrane helix</keyword>
<evidence type="ECO:0000313" key="2">
    <source>
        <dbReference type="EMBL" id="PXW56377.1"/>
    </source>
</evidence>
<accession>A0A2V3U1M5</accession>
<dbReference type="AlphaFoldDB" id="A0A2V3U1M5"/>
<evidence type="ECO:0000256" key="1">
    <source>
        <dbReference type="SAM" id="Phobius"/>
    </source>
</evidence>
<dbReference type="Pfam" id="PF03729">
    <property type="entry name" value="DUF308"/>
    <property type="match status" value="1"/>
</dbReference>
<feature type="transmembrane region" description="Helical" evidence="1">
    <location>
        <begin position="105"/>
        <end position="126"/>
    </location>
</feature>
<feature type="transmembrane region" description="Helical" evidence="1">
    <location>
        <begin position="80"/>
        <end position="99"/>
    </location>
</feature>
<dbReference type="PANTHER" id="PTHR34989:SF1">
    <property type="entry name" value="PROTEIN HDED"/>
    <property type="match status" value="1"/>
</dbReference>
<organism evidence="2 3">
    <name type="scientific">Chelatococcus asaccharovorans</name>
    <dbReference type="NCBI Taxonomy" id="28210"/>
    <lineage>
        <taxon>Bacteria</taxon>
        <taxon>Pseudomonadati</taxon>
        <taxon>Pseudomonadota</taxon>
        <taxon>Alphaproteobacteria</taxon>
        <taxon>Hyphomicrobiales</taxon>
        <taxon>Chelatococcaceae</taxon>
        <taxon>Chelatococcus</taxon>
    </lineage>
</organism>
<name>A0A2V3U1M5_9HYPH</name>